<feature type="region of interest" description="Disordered" evidence="1">
    <location>
        <begin position="1"/>
        <end position="57"/>
    </location>
</feature>
<dbReference type="Proteomes" id="UP001162483">
    <property type="component" value="Unassembled WGS sequence"/>
</dbReference>
<evidence type="ECO:0000313" key="2">
    <source>
        <dbReference type="EMBL" id="CAI9620269.1"/>
    </source>
</evidence>
<accession>A0ABN9HGJ9</accession>
<organism evidence="2 3">
    <name type="scientific">Staurois parvus</name>
    <dbReference type="NCBI Taxonomy" id="386267"/>
    <lineage>
        <taxon>Eukaryota</taxon>
        <taxon>Metazoa</taxon>
        <taxon>Chordata</taxon>
        <taxon>Craniata</taxon>
        <taxon>Vertebrata</taxon>
        <taxon>Euteleostomi</taxon>
        <taxon>Amphibia</taxon>
        <taxon>Batrachia</taxon>
        <taxon>Anura</taxon>
        <taxon>Neobatrachia</taxon>
        <taxon>Ranoidea</taxon>
        <taxon>Ranidae</taxon>
        <taxon>Staurois</taxon>
    </lineage>
</organism>
<evidence type="ECO:0000256" key="1">
    <source>
        <dbReference type="SAM" id="MobiDB-lite"/>
    </source>
</evidence>
<reference evidence="2" key="1">
    <citation type="submission" date="2023-05" db="EMBL/GenBank/DDBJ databases">
        <authorList>
            <person name="Stuckert A."/>
        </authorList>
    </citation>
    <scope>NUCLEOTIDE SEQUENCE</scope>
</reference>
<proteinExistence type="predicted"/>
<sequence length="57" mass="6236">MHTCGCSLAPTWTPREGGAKNPGPDSRRRPHTPDQSVSWPFPKPGLRIGDFIPPKSL</sequence>
<evidence type="ECO:0000313" key="3">
    <source>
        <dbReference type="Proteomes" id="UP001162483"/>
    </source>
</evidence>
<comment type="caution">
    <text evidence="2">The sequence shown here is derived from an EMBL/GenBank/DDBJ whole genome shotgun (WGS) entry which is preliminary data.</text>
</comment>
<keyword evidence="3" id="KW-1185">Reference proteome</keyword>
<name>A0ABN9HGJ9_9NEOB</name>
<gene>
    <name evidence="2" type="ORF">SPARVUS_LOCUS15960098</name>
</gene>
<protein>
    <submittedName>
        <fullName evidence="2">Uncharacterized protein</fullName>
    </submittedName>
</protein>
<dbReference type="EMBL" id="CATNWA010020888">
    <property type="protein sequence ID" value="CAI9620269.1"/>
    <property type="molecule type" value="Genomic_DNA"/>
</dbReference>